<reference evidence="1" key="1">
    <citation type="submission" date="2023-03" db="EMBL/GenBank/DDBJ databases">
        <title>MT1 and MT2 Draft Genomes of Novel Species.</title>
        <authorList>
            <person name="Venkateswaran K."/>
        </authorList>
    </citation>
    <scope>NUCLEOTIDE SEQUENCE</scope>
    <source>
        <strain evidence="1">F6_3S_P_2</strain>
    </source>
</reference>
<sequence length="109" mass="12580">MKLAKEFQCRSYDAMTAHTTIVFLRYMMLALSSREEGDGQTIGNLFYVCCDEFEDIRFAEALLMFMEILGTMLAEEAILTDEQIAPFIDRFFNKLPEYLKKSLLLPNAS</sequence>
<protein>
    <submittedName>
        <fullName evidence="1">Uncharacterized protein</fullName>
    </submittedName>
</protein>
<gene>
    <name evidence="1" type="ORF">P5G49_01560</name>
</gene>
<evidence type="ECO:0000313" key="2">
    <source>
        <dbReference type="Proteomes" id="UP001175097"/>
    </source>
</evidence>
<name>A0ABT8JM71_9BACL</name>
<organism evidence="1 2">
    <name type="scientific">Sporosarcina highlanderae</name>
    <dbReference type="NCBI Taxonomy" id="3035916"/>
    <lineage>
        <taxon>Bacteria</taxon>
        <taxon>Bacillati</taxon>
        <taxon>Bacillota</taxon>
        <taxon>Bacilli</taxon>
        <taxon>Bacillales</taxon>
        <taxon>Caryophanaceae</taxon>
        <taxon>Sporosarcina</taxon>
    </lineage>
</organism>
<keyword evidence="2" id="KW-1185">Reference proteome</keyword>
<comment type="caution">
    <text evidence="1">The sequence shown here is derived from an EMBL/GenBank/DDBJ whole genome shotgun (WGS) entry which is preliminary data.</text>
</comment>
<dbReference type="Proteomes" id="UP001175097">
    <property type="component" value="Unassembled WGS sequence"/>
</dbReference>
<dbReference type="EMBL" id="JAROCC010000001">
    <property type="protein sequence ID" value="MDN4606165.1"/>
    <property type="molecule type" value="Genomic_DNA"/>
</dbReference>
<proteinExistence type="predicted"/>
<evidence type="ECO:0000313" key="1">
    <source>
        <dbReference type="EMBL" id="MDN4606165.1"/>
    </source>
</evidence>
<accession>A0ABT8JM71</accession>